<name>A0AAW5UMI0_9BACT</name>
<dbReference type="InterPro" id="IPR013320">
    <property type="entry name" value="ConA-like_dom_sf"/>
</dbReference>
<comment type="caution">
    <text evidence="2">The sequence shown here is derived from an EMBL/GenBank/DDBJ whole genome shotgun (WGS) entry which is preliminary data.</text>
</comment>
<proteinExistence type="predicted"/>
<sequence>MKLRKTLLSFACAIMVALSFTACGDDWGRQDDPAGVQIYPSKTTVATYDFEYSEEKPEYSDMISHDESCEVTNDETLASNVLHINGKGGAKIANPFNGVKLQNGAAITFAVKIDAAVAEDGTVADVDLTRPLISFGSDEKDLAGNDISAHFYITANGQVVYNKPTQLQSLNLNENDPASVKTGILSPNEWHFVALQLSTEGYQFYIDGKKSLSGYQTSSSATSFKYKTLVDSINSLPYIYIGGDSKLTSEETNTVSIDNVTLIRNMMEEKDWNKTIGGNGGGDEENTDSPIAPVYFNPLNSGDVVGEGQFKYVGGTWGTVFSNATGGRRANYLKLPSDVLSHSSATKEISIGFWVNRGNEKNSNDYMWAPLFMAYGAAPVNGANTFPMFACQYRGLLQINNNGYCDFTDAQNDNKANTLYHGDKDWLADGDWHYYTVTMTETQAIVYIDGNVANSWTVSGSGDNNVISGIFTNGADLKYICLGGNQAWDWGDNDPGFWFDDFAVYDKALTPGQIRRIMNLKKDPVYFNSFENGAGDCSVVGGGSFIDAGKTAFGKIFSNVGGAKRTNYLTLPSDALSHSTVSQATSISFWVNRGNETISTAYLWAPLFMAYGAAPADGKNGTPMFACQYRGLLQINNNGWCDFTDAQNDNGACKLWHGDDDWLADGEWHLYTAVLTPTTGKVYIDGEIANSWTVSGSGDGNVIAGLFTNGADLKYICLGGNQAWDWGDNDPGFWFDDIAIYDCELSEADIKQLYSMKK</sequence>
<dbReference type="PROSITE" id="PS51257">
    <property type="entry name" value="PROKAR_LIPOPROTEIN"/>
    <property type="match status" value="1"/>
</dbReference>
<dbReference type="RefSeq" id="WP_264901439.1">
    <property type="nucleotide sequence ID" value="NZ_JAPDVH010000001.1"/>
</dbReference>
<dbReference type="Proteomes" id="UP001209168">
    <property type="component" value="Unassembled WGS sequence"/>
</dbReference>
<dbReference type="Gene3D" id="2.60.120.200">
    <property type="match status" value="3"/>
</dbReference>
<keyword evidence="1" id="KW-0732">Signal</keyword>
<protein>
    <submittedName>
        <fullName evidence="2">LamG domain-containing protein</fullName>
    </submittedName>
</protein>
<feature type="chain" id="PRO_5043610839" evidence="1">
    <location>
        <begin position="25"/>
        <end position="758"/>
    </location>
</feature>
<dbReference type="GO" id="GO:0004553">
    <property type="term" value="F:hydrolase activity, hydrolyzing O-glycosyl compounds"/>
    <property type="evidence" value="ECO:0007669"/>
    <property type="project" value="UniProtKB-ARBA"/>
</dbReference>
<dbReference type="AlphaFoldDB" id="A0AAW5UMI0"/>
<dbReference type="SUPFAM" id="SSF49899">
    <property type="entry name" value="Concanavalin A-like lectins/glucanases"/>
    <property type="match status" value="3"/>
</dbReference>
<dbReference type="GO" id="GO:0005975">
    <property type="term" value="P:carbohydrate metabolic process"/>
    <property type="evidence" value="ECO:0007669"/>
    <property type="project" value="UniProtKB-ARBA"/>
</dbReference>
<evidence type="ECO:0000313" key="2">
    <source>
        <dbReference type="EMBL" id="MCW4156074.1"/>
    </source>
</evidence>
<accession>A0AAW5UMI0</accession>
<evidence type="ECO:0000313" key="3">
    <source>
        <dbReference type="Proteomes" id="UP001209168"/>
    </source>
</evidence>
<reference evidence="2" key="1">
    <citation type="submission" date="2022-11" db="EMBL/GenBank/DDBJ databases">
        <title>Genomic repertoires linked with pathogenic potency of arthritogenic Prevotella copri isolated from the gut of rheumatoid arthritis patients.</title>
        <authorList>
            <person name="Nii T."/>
            <person name="Maeda Y."/>
            <person name="Motooka D."/>
            <person name="Naito M."/>
            <person name="Matsumoto Y."/>
            <person name="Ogawa T."/>
            <person name="Oguro-Igashira E."/>
            <person name="Kishikawa T."/>
            <person name="Yamashita M."/>
            <person name="Koizumi S."/>
            <person name="Kurakawa T."/>
            <person name="Okumura R."/>
            <person name="Kayama H."/>
            <person name="Murakami M."/>
            <person name="Sakaguchi T."/>
            <person name="Das B."/>
            <person name="Nakamura S."/>
            <person name="Okada Y."/>
            <person name="Kumanogoh A."/>
            <person name="Takeda K."/>
        </authorList>
    </citation>
    <scope>NUCLEOTIDE SEQUENCE</scope>
    <source>
        <strain evidence="2">H012_8</strain>
    </source>
</reference>
<organism evidence="2 3">
    <name type="scientific">Segatella copri</name>
    <dbReference type="NCBI Taxonomy" id="165179"/>
    <lineage>
        <taxon>Bacteria</taxon>
        <taxon>Pseudomonadati</taxon>
        <taxon>Bacteroidota</taxon>
        <taxon>Bacteroidia</taxon>
        <taxon>Bacteroidales</taxon>
        <taxon>Prevotellaceae</taxon>
        <taxon>Segatella</taxon>
    </lineage>
</organism>
<evidence type="ECO:0000256" key="1">
    <source>
        <dbReference type="SAM" id="SignalP"/>
    </source>
</evidence>
<dbReference type="EMBL" id="JAPDVH010000001">
    <property type="protein sequence ID" value="MCW4156074.1"/>
    <property type="molecule type" value="Genomic_DNA"/>
</dbReference>
<feature type="signal peptide" evidence="1">
    <location>
        <begin position="1"/>
        <end position="24"/>
    </location>
</feature>
<gene>
    <name evidence="2" type="ORF">ONT23_11155</name>
</gene>
<dbReference type="Pfam" id="PF13385">
    <property type="entry name" value="Laminin_G_3"/>
    <property type="match status" value="2"/>
</dbReference>